<feature type="region of interest" description="Disordered" evidence="3">
    <location>
        <begin position="1"/>
        <end position="29"/>
    </location>
</feature>
<evidence type="ECO:0000313" key="7">
    <source>
        <dbReference type="RefSeq" id="XP_055865543.1"/>
    </source>
</evidence>
<keyword evidence="4" id="KW-1185">Reference proteome</keyword>
<reference evidence="5 6" key="1">
    <citation type="submission" date="2025-04" db="UniProtKB">
        <authorList>
            <consortium name="RefSeq"/>
        </authorList>
    </citation>
    <scope>IDENTIFICATION</scope>
</reference>
<feature type="compositionally biased region" description="Basic and acidic residues" evidence="3">
    <location>
        <begin position="110"/>
        <end position="120"/>
    </location>
</feature>
<dbReference type="PANTHER" id="PTHR46014:SF1">
    <property type="entry name" value="TETRATRICOPEPTIDE REPEAT PROTEIN 1"/>
    <property type="match status" value="1"/>
</dbReference>
<evidence type="ECO:0000313" key="10">
    <source>
        <dbReference type="RefSeq" id="XP_055865571.1"/>
    </source>
</evidence>
<gene>
    <name evidence="5 6 7 8 9 10" type="primary">LOC106061943</name>
</gene>
<feature type="compositionally biased region" description="Polar residues" evidence="3">
    <location>
        <begin position="140"/>
        <end position="154"/>
    </location>
</feature>
<dbReference type="PROSITE" id="PS50293">
    <property type="entry name" value="TPR_REGION"/>
    <property type="match status" value="1"/>
</dbReference>
<dbReference type="Pfam" id="PF00515">
    <property type="entry name" value="TPR_1"/>
    <property type="match status" value="1"/>
</dbReference>
<evidence type="ECO:0000256" key="1">
    <source>
        <dbReference type="PROSITE-ProRule" id="PRU00339"/>
    </source>
</evidence>
<dbReference type="InterPro" id="IPR011990">
    <property type="entry name" value="TPR-like_helical_dom_sf"/>
</dbReference>
<dbReference type="RefSeq" id="XP_055865554.1">
    <property type="nucleotide sequence ID" value="XM_056009579.1"/>
</dbReference>
<feature type="repeat" description="TPR" evidence="1">
    <location>
        <begin position="276"/>
        <end position="309"/>
    </location>
</feature>
<dbReference type="KEGG" id="bgt:106061943"/>
<keyword evidence="2" id="KW-0175">Coiled coil</keyword>
<feature type="repeat" description="TPR" evidence="1">
    <location>
        <begin position="242"/>
        <end position="275"/>
    </location>
</feature>
<dbReference type="RefSeq" id="XP_013075630.2">
    <property type="nucleotide sequence ID" value="XM_013220176.2"/>
</dbReference>
<dbReference type="Proteomes" id="UP001165740">
    <property type="component" value="Chromosome 1"/>
</dbReference>
<dbReference type="OrthoDB" id="1872379at2759"/>
<dbReference type="SUPFAM" id="SSF48452">
    <property type="entry name" value="TPR-like"/>
    <property type="match status" value="1"/>
</dbReference>
<evidence type="ECO:0000313" key="4">
    <source>
        <dbReference type="Proteomes" id="UP001165740"/>
    </source>
</evidence>
<evidence type="ECO:0000313" key="8">
    <source>
        <dbReference type="RefSeq" id="XP_055865554.1"/>
    </source>
</evidence>
<dbReference type="OMA" id="DAHENNA"/>
<dbReference type="PANTHER" id="PTHR46014">
    <property type="entry name" value="TETRATRICOPEPTIDE REPEAT PROTEIN 1"/>
    <property type="match status" value="1"/>
</dbReference>
<accession>A0A9W2YS51</accession>
<dbReference type="RefSeq" id="XP_055865571.1">
    <property type="nucleotide sequence ID" value="XM_056009596.1"/>
</dbReference>
<dbReference type="RefSeq" id="XP_013075632.2">
    <property type="nucleotide sequence ID" value="XM_013220178.2"/>
</dbReference>
<dbReference type="AlphaFoldDB" id="A0A9W2YS51"/>
<dbReference type="InterPro" id="IPR019734">
    <property type="entry name" value="TPR_rpt"/>
</dbReference>
<keyword evidence="1" id="KW-0802">TPR repeat</keyword>
<feature type="region of interest" description="Disordered" evidence="3">
    <location>
        <begin position="110"/>
        <end position="129"/>
    </location>
</feature>
<dbReference type="InterPro" id="IPR052769">
    <property type="entry name" value="TPR_domain_protein"/>
</dbReference>
<dbReference type="RefSeq" id="XP_055865543.1">
    <property type="nucleotide sequence ID" value="XM_056009568.1"/>
</dbReference>
<name>A0A9W2YS51_BIOGL</name>
<evidence type="ECO:0000313" key="5">
    <source>
        <dbReference type="RefSeq" id="XP_013075630.2"/>
    </source>
</evidence>
<dbReference type="Gene3D" id="1.25.40.10">
    <property type="entry name" value="Tetratricopeptide repeat domain"/>
    <property type="match status" value="1"/>
</dbReference>
<evidence type="ECO:0000313" key="9">
    <source>
        <dbReference type="RefSeq" id="XP_055865562.1"/>
    </source>
</evidence>
<evidence type="ECO:0000256" key="2">
    <source>
        <dbReference type="SAM" id="Coils"/>
    </source>
</evidence>
<dbReference type="RefSeq" id="XP_055865562.1">
    <property type="nucleotide sequence ID" value="XM_056009587.1"/>
</dbReference>
<feature type="repeat" description="TPR" evidence="1">
    <location>
        <begin position="203"/>
        <end position="236"/>
    </location>
</feature>
<proteinExistence type="predicted"/>
<feature type="coiled-coil region" evidence="2">
    <location>
        <begin position="313"/>
        <end position="340"/>
    </location>
</feature>
<dbReference type="PROSITE" id="PS50005">
    <property type="entry name" value="TPR"/>
    <property type="match status" value="3"/>
</dbReference>
<evidence type="ECO:0000256" key="3">
    <source>
        <dbReference type="SAM" id="MobiDB-lite"/>
    </source>
</evidence>
<feature type="region of interest" description="Disordered" evidence="3">
    <location>
        <begin position="134"/>
        <end position="174"/>
    </location>
</feature>
<protein>
    <submittedName>
        <fullName evidence="5 6">Tetratricopeptide repeat protein 1-like</fullName>
    </submittedName>
</protein>
<organism evidence="4 8">
    <name type="scientific">Biomphalaria glabrata</name>
    <name type="common">Bloodfluke planorb</name>
    <name type="synonym">Freshwater snail</name>
    <dbReference type="NCBI Taxonomy" id="6526"/>
    <lineage>
        <taxon>Eukaryota</taxon>
        <taxon>Metazoa</taxon>
        <taxon>Spiralia</taxon>
        <taxon>Lophotrochozoa</taxon>
        <taxon>Mollusca</taxon>
        <taxon>Gastropoda</taxon>
        <taxon>Heterobranchia</taxon>
        <taxon>Euthyneura</taxon>
        <taxon>Panpulmonata</taxon>
        <taxon>Hygrophila</taxon>
        <taxon>Lymnaeoidea</taxon>
        <taxon>Planorbidae</taxon>
        <taxon>Biomphalaria</taxon>
    </lineage>
</organism>
<sequence>MASCHKGEGDVTTEPDDASSTNEEYFHNPEDFIDIHANEKPVKYTDNESVHKTDCQPNSECSPLTNCSWSLDKDSCCPNSKFVEDLKTPVQVSEDSDVCTNFEKKTHIGDDSEEEYHSAEESCSSDDFVPEDDDCDNNDFLKQTNADSDNTGEINATECDEENSCSESDKDEKETEIVDDLEIRKKTEELLSAEEILERKNKSQQLKDEGNIKFRNALYDEAIKDYTEALDICPLTFHKEISIMFANRAACYMKKELYTEAIKDSTKAIDLHPHYLKAILRRAELYEKTDKLDEALQDYKKVVELDPSQHMARAACMKLAEQIKDRNEKLKDEMIGKLKDLGNLVLRPFGLSVNNFNIQQDPSSGSYSVQFQQNQPNNGR</sequence>
<dbReference type="GeneID" id="106061943"/>
<dbReference type="SMART" id="SM00028">
    <property type="entry name" value="TPR"/>
    <property type="match status" value="3"/>
</dbReference>
<evidence type="ECO:0000313" key="6">
    <source>
        <dbReference type="RefSeq" id="XP_013075632.2"/>
    </source>
</evidence>